<evidence type="ECO:0000256" key="1">
    <source>
        <dbReference type="SAM" id="MobiDB-lite"/>
    </source>
</evidence>
<accession>A0A0K2SIN9</accession>
<dbReference type="EMBL" id="AP014924">
    <property type="protein sequence ID" value="BAS26684.1"/>
    <property type="molecule type" value="Genomic_DNA"/>
</dbReference>
<reference evidence="3" key="2">
    <citation type="journal article" date="2016" name="Int. J. Syst. Evol. Microbiol.">
        <title>Complete genome sequence and cell structure of Limnochorda pilosa, a Gram-negative spore-former within the phylum Firmicutes.</title>
        <authorList>
            <person name="Watanabe M."/>
            <person name="Kojima H."/>
            <person name="Fukui M."/>
        </authorList>
    </citation>
    <scope>NUCLEOTIDE SEQUENCE [LARGE SCALE GENOMIC DNA]</scope>
    <source>
        <strain evidence="3">HC45</strain>
    </source>
</reference>
<name>A0A0K2SIN9_LIMPI</name>
<keyword evidence="3" id="KW-1185">Reference proteome</keyword>
<feature type="region of interest" description="Disordered" evidence="1">
    <location>
        <begin position="1"/>
        <end position="129"/>
    </location>
</feature>
<evidence type="ECO:0000313" key="2">
    <source>
        <dbReference type="EMBL" id="BAS26684.1"/>
    </source>
</evidence>
<dbReference type="KEGG" id="lpil:LIP_0827"/>
<reference evidence="3" key="1">
    <citation type="submission" date="2015-07" db="EMBL/GenBank/DDBJ databases">
        <title>Complete genome sequence and phylogenetic analysis of Limnochorda pilosa.</title>
        <authorList>
            <person name="Watanabe M."/>
            <person name="Kojima H."/>
            <person name="Fukui M."/>
        </authorList>
    </citation>
    <scope>NUCLEOTIDE SEQUENCE [LARGE SCALE GENOMIC DNA]</scope>
    <source>
        <strain evidence="3">HC45</strain>
    </source>
</reference>
<evidence type="ECO:0000313" key="3">
    <source>
        <dbReference type="Proteomes" id="UP000065807"/>
    </source>
</evidence>
<feature type="compositionally biased region" description="Low complexity" evidence="1">
    <location>
        <begin position="96"/>
        <end position="105"/>
    </location>
</feature>
<sequence length="129" mass="13915">MPVRPRPWSRRSLASSPSPWDLEAATFDEPDRLGFPEEEAGSWPNREDVPEQGEPTAPSPVQPDAPGGSEAAGSLEYEDLEADAAGRAPARSDWTAGQAVRALRGAGRRRRNPVRSDATAVRPEEESPS</sequence>
<proteinExistence type="predicted"/>
<dbReference type="AlphaFoldDB" id="A0A0K2SIN9"/>
<protein>
    <submittedName>
        <fullName evidence="2">Uncharacterized protein</fullName>
    </submittedName>
</protein>
<gene>
    <name evidence="2" type="ORF">LIP_0827</name>
</gene>
<dbReference type="Proteomes" id="UP000065807">
    <property type="component" value="Chromosome"/>
</dbReference>
<dbReference type="STRING" id="1555112.LIP_0827"/>
<dbReference type="RefSeq" id="WP_068134608.1">
    <property type="nucleotide sequence ID" value="NZ_AP014924.1"/>
</dbReference>
<organism evidence="2 3">
    <name type="scientific">Limnochorda pilosa</name>
    <dbReference type="NCBI Taxonomy" id="1555112"/>
    <lineage>
        <taxon>Bacteria</taxon>
        <taxon>Bacillati</taxon>
        <taxon>Bacillota</taxon>
        <taxon>Limnochordia</taxon>
        <taxon>Limnochordales</taxon>
        <taxon>Limnochordaceae</taxon>
        <taxon>Limnochorda</taxon>
    </lineage>
</organism>